<proteinExistence type="inferred from homology"/>
<dbReference type="Proteomes" id="UP000634667">
    <property type="component" value="Unassembled WGS sequence"/>
</dbReference>
<evidence type="ECO:0000259" key="4">
    <source>
        <dbReference type="SMART" id="SM00382"/>
    </source>
</evidence>
<dbReference type="InterPro" id="IPR003593">
    <property type="entry name" value="AAA+_ATPase"/>
</dbReference>
<dbReference type="SUPFAM" id="SSF52540">
    <property type="entry name" value="P-loop containing nucleoside triphosphate hydrolases"/>
    <property type="match status" value="1"/>
</dbReference>
<protein>
    <submittedName>
        <fullName evidence="5">Transposase</fullName>
    </submittedName>
</protein>
<keyword evidence="2" id="KW-0547">Nucleotide-binding</keyword>
<gene>
    <name evidence="5" type="ORF">GCM10008111_00950</name>
</gene>
<dbReference type="PANTHER" id="PTHR30050">
    <property type="entry name" value="CHROMOSOMAL REPLICATION INITIATOR PROTEIN DNAA"/>
    <property type="match status" value="1"/>
</dbReference>
<evidence type="ECO:0000313" key="6">
    <source>
        <dbReference type="Proteomes" id="UP000634667"/>
    </source>
</evidence>
<reference evidence="6" key="1">
    <citation type="journal article" date="2019" name="Int. J. Syst. Evol. Microbiol.">
        <title>The Global Catalogue of Microorganisms (GCM) 10K type strain sequencing project: providing services to taxonomists for standard genome sequencing and annotation.</title>
        <authorList>
            <consortium name="The Broad Institute Genomics Platform"/>
            <consortium name="The Broad Institute Genome Sequencing Center for Infectious Disease"/>
            <person name="Wu L."/>
            <person name="Ma J."/>
        </authorList>
    </citation>
    <scope>NUCLEOTIDE SEQUENCE [LARGE SCALE GENOMIC DNA]</scope>
    <source>
        <strain evidence="6">KCTC 23723</strain>
    </source>
</reference>
<feature type="domain" description="AAA+ ATPase" evidence="4">
    <location>
        <begin position="100"/>
        <end position="237"/>
    </location>
</feature>
<dbReference type="PANTHER" id="PTHR30050:SF4">
    <property type="entry name" value="ATP-BINDING PROTEIN RV3427C IN INSERTION SEQUENCE-RELATED"/>
    <property type="match status" value="1"/>
</dbReference>
<keyword evidence="3" id="KW-0067">ATP-binding</keyword>
<dbReference type="InterPro" id="IPR028350">
    <property type="entry name" value="DNAC/IstB-like"/>
</dbReference>
<dbReference type="CDD" id="cd00009">
    <property type="entry name" value="AAA"/>
    <property type="match status" value="1"/>
</dbReference>
<dbReference type="EMBL" id="BMYR01000001">
    <property type="protein sequence ID" value="GGW49042.1"/>
    <property type="molecule type" value="Genomic_DNA"/>
</dbReference>
<dbReference type="InterPro" id="IPR027417">
    <property type="entry name" value="P-loop_NTPase"/>
</dbReference>
<dbReference type="NCBIfam" id="NF006616">
    <property type="entry name" value="PRK09183.1"/>
    <property type="match status" value="1"/>
</dbReference>
<evidence type="ECO:0000313" key="5">
    <source>
        <dbReference type="EMBL" id="GGW49042.1"/>
    </source>
</evidence>
<dbReference type="NCBIfam" id="NF038214">
    <property type="entry name" value="IS21_help_AAA"/>
    <property type="match status" value="1"/>
</dbReference>
<keyword evidence="6" id="KW-1185">Reference proteome</keyword>
<dbReference type="InterPro" id="IPR002611">
    <property type="entry name" value="IstB_ATP-bd"/>
</dbReference>
<evidence type="ECO:0000256" key="1">
    <source>
        <dbReference type="ARBA" id="ARBA00008059"/>
    </source>
</evidence>
<dbReference type="RefSeq" id="WP_189479367.1">
    <property type="nucleotide sequence ID" value="NZ_BMYR01000001.1"/>
</dbReference>
<evidence type="ECO:0000256" key="2">
    <source>
        <dbReference type="ARBA" id="ARBA00022741"/>
    </source>
</evidence>
<dbReference type="SMART" id="SM00382">
    <property type="entry name" value="AAA"/>
    <property type="match status" value="1"/>
</dbReference>
<sequence>MNLQLQRIQHACEVLKLPAIATEWSAMADHSAAQGKSFADFLESLLQAELDARLQRTREMLLKTAGLPAVKHFDDYDFRFATGAPRKQLLELTSLAFIERQENIVLLGPSGVGKSHLAIALAYSAIMRGIKVRFITAADLMLQLATAKKQGRLEAYLKRSVLSPKLLVIDEIGYLPFGRDEANLFFNVIAKRYEQGSVIVTSNLPFSQWSTAFADDQTLTAALLDRLLHHAHIVQISGNSYRLKGKRTAGVIPAAESTLS</sequence>
<comment type="caution">
    <text evidence="5">The sequence shown here is derived from an EMBL/GenBank/DDBJ whole genome shotgun (WGS) entry which is preliminary data.</text>
</comment>
<evidence type="ECO:0000256" key="3">
    <source>
        <dbReference type="ARBA" id="ARBA00022840"/>
    </source>
</evidence>
<name>A0ABQ2WES0_9ALTE</name>
<dbReference type="InterPro" id="IPR047661">
    <property type="entry name" value="IstB"/>
</dbReference>
<dbReference type="PIRSF" id="PIRSF003073">
    <property type="entry name" value="DNAC_TnpB_IstB"/>
    <property type="match status" value="1"/>
</dbReference>
<dbReference type="Pfam" id="PF01695">
    <property type="entry name" value="IstB_IS21"/>
    <property type="match status" value="1"/>
</dbReference>
<comment type="similarity">
    <text evidence="1">Belongs to the IS21/IS1162 putative ATP-binding protein family.</text>
</comment>
<accession>A0ABQ2WES0</accession>
<organism evidence="5 6">
    <name type="scientific">Alishewanella tabrizica</name>
    <dbReference type="NCBI Taxonomy" id="671278"/>
    <lineage>
        <taxon>Bacteria</taxon>
        <taxon>Pseudomonadati</taxon>
        <taxon>Pseudomonadota</taxon>
        <taxon>Gammaproteobacteria</taxon>
        <taxon>Alteromonadales</taxon>
        <taxon>Alteromonadaceae</taxon>
        <taxon>Alishewanella</taxon>
    </lineage>
</organism>
<dbReference type="Gene3D" id="3.40.50.300">
    <property type="entry name" value="P-loop containing nucleotide triphosphate hydrolases"/>
    <property type="match status" value="1"/>
</dbReference>